<name>A0AAN6STI3_9PEZI</name>
<protein>
    <submittedName>
        <fullName evidence="6">Uncharacterized protein</fullName>
    </submittedName>
</protein>
<dbReference type="SMART" id="SM00248">
    <property type="entry name" value="ANK"/>
    <property type="match status" value="1"/>
</dbReference>
<dbReference type="PROSITE" id="PS50297">
    <property type="entry name" value="ANK_REP_REGION"/>
    <property type="match status" value="1"/>
</dbReference>
<sequence>MFVQSWPMIWLLIDYYGVTFDHLVPANDPDPDVLQINIIELETASGPFANGEAYANRYLRFAVHLADYAGKKTRTADCRLTWANYQLYYPFEEQCQAQYSYRVDKARGRFVTVGVALPSDDEDEESQDEESQDEESQDEEIEGHNKMIEFLHEKGGDLNNADRRGRTPLMEATLWGRLKVVDFLLEHGADPCAKDRKGRGAYFYARPSRSTARMREKFRLCQESREAEANRRIIAIKLQAFEPVPVAEEEARSGLSNQPKRGHFVTTASCLSRNVRAVLGVSFTVEHC</sequence>
<dbReference type="Pfam" id="PF12796">
    <property type="entry name" value="Ank_2"/>
    <property type="match status" value="1"/>
</dbReference>
<evidence type="ECO:0000256" key="1">
    <source>
        <dbReference type="ARBA" id="ARBA00022737"/>
    </source>
</evidence>
<feature type="repeat" description="ANK" evidence="3">
    <location>
        <begin position="164"/>
        <end position="196"/>
    </location>
</feature>
<organism evidence="6 7">
    <name type="scientific">Parachaetomium inaequale</name>
    <dbReference type="NCBI Taxonomy" id="2588326"/>
    <lineage>
        <taxon>Eukaryota</taxon>
        <taxon>Fungi</taxon>
        <taxon>Dikarya</taxon>
        <taxon>Ascomycota</taxon>
        <taxon>Pezizomycotina</taxon>
        <taxon>Sordariomycetes</taxon>
        <taxon>Sordariomycetidae</taxon>
        <taxon>Sordariales</taxon>
        <taxon>Chaetomiaceae</taxon>
        <taxon>Parachaetomium</taxon>
    </lineage>
</organism>
<keyword evidence="7" id="KW-1185">Reference proteome</keyword>
<dbReference type="EMBL" id="MU854347">
    <property type="protein sequence ID" value="KAK4042022.1"/>
    <property type="molecule type" value="Genomic_DNA"/>
</dbReference>
<keyword evidence="2 3" id="KW-0040">ANK repeat</keyword>
<evidence type="ECO:0000256" key="2">
    <source>
        <dbReference type="ARBA" id="ARBA00023043"/>
    </source>
</evidence>
<evidence type="ECO:0000313" key="6">
    <source>
        <dbReference type="EMBL" id="KAK4042022.1"/>
    </source>
</evidence>
<feature type="signal peptide" evidence="5">
    <location>
        <begin position="1"/>
        <end position="20"/>
    </location>
</feature>
<dbReference type="PANTHER" id="PTHR24171:SF9">
    <property type="entry name" value="ANKYRIN REPEAT DOMAIN-CONTAINING PROTEIN 39"/>
    <property type="match status" value="1"/>
</dbReference>
<accession>A0AAN6STI3</accession>
<comment type="caution">
    <text evidence="6">The sequence shown here is derived from an EMBL/GenBank/DDBJ whole genome shotgun (WGS) entry which is preliminary data.</text>
</comment>
<dbReference type="Proteomes" id="UP001303115">
    <property type="component" value="Unassembled WGS sequence"/>
</dbReference>
<dbReference type="PANTHER" id="PTHR24171">
    <property type="entry name" value="ANKYRIN REPEAT DOMAIN-CONTAINING PROTEIN 39-RELATED"/>
    <property type="match status" value="1"/>
</dbReference>
<dbReference type="PROSITE" id="PS50088">
    <property type="entry name" value="ANK_REPEAT"/>
    <property type="match status" value="1"/>
</dbReference>
<evidence type="ECO:0000313" key="7">
    <source>
        <dbReference type="Proteomes" id="UP001303115"/>
    </source>
</evidence>
<reference evidence="7" key="1">
    <citation type="journal article" date="2023" name="Mol. Phylogenet. Evol.">
        <title>Genome-scale phylogeny and comparative genomics of the fungal order Sordariales.</title>
        <authorList>
            <person name="Hensen N."/>
            <person name="Bonometti L."/>
            <person name="Westerberg I."/>
            <person name="Brannstrom I.O."/>
            <person name="Guillou S."/>
            <person name="Cros-Aarteil S."/>
            <person name="Calhoun S."/>
            <person name="Haridas S."/>
            <person name="Kuo A."/>
            <person name="Mondo S."/>
            <person name="Pangilinan J."/>
            <person name="Riley R."/>
            <person name="LaButti K."/>
            <person name="Andreopoulos B."/>
            <person name="Lipzen A."/>
            <person name="Chen C."/>
            <person name="Yan M."/>
            <person name="Daum C."/>
            <person name="Ng V."/>
            <person name="Clum A."/>
            <person name="Steindorff A."/>
            <person name="Ohm R.A."/>
            <person name="Martin F."/>
            <person name="Silar P."/>
            <person name="Natvig D.O."/>
            <person name="Lalanne C."/>
            <person name="Gautier V."/>
            <person name="Ament-Velasquez S.L."/>
            <person name="Kruys A."/>
            <person name="Hutchinson M.I."/>
            <person name="Powell A.J."/>
            <person name="Barry K."/>
            <person name="Miller A.N."/>
            <person name="Grigoriev I.V."/>
            <person name="Debuchy R."/>
            <person name="Gladieux P."/>
            <person name="Hiltunen Thoren M."/>
            <person name="Johannesson H."/>
        </authorList>
    </citation>
    <scope>NUCLEOTIDE SEQUENCE [LARGE SCALE GENOMIC DNA]</scope>
    <source>
        <strain evidence="7">CBS 284.82</strain>
    </source>
</reference>
<feature type="chain" id="PRO_5042907335" evidence="5">
    <location>
        <begin position="21"/>
        <end position="288"/>
    </location>
</feature>
<evidence type="ECO:0000256" key="4">
    <source>
        <dbReference type="SAM" id="MobiDB-lite"/>
    </source>
</evidence>
<gene>
    <name evidence="6" type="ORF">C8A01DRAFT_33908</name>
</gene>
<dbReference type="InterPro" id="IPR036770">
    <property type="entry name" value="Ankyrin_rpt-contain_sf"/>
</dbReference>
<feature type="compositionally biased region" description="Acidic residues" evidence="4">
    <location>
        <begin position="119"/>
        <end position="141"/>
    </location>
</feature>
<dbReference type="SUPFAM" id="SSF48403">
    <property type="entry name" value="Ankyrin repeat"/>
    <property type="match status" value="1"/>
</dbReference>
<keyword evidence="1" id="KW-0677">Repeat</keyword>
<dbReference type="Gene3D" id="1.25.40.20">
    <property type="entry name" value="Ankyrin repeat-containing domain"/>
    <property type="match status" value="1"/>
</dbReference>
<dbReference type="AlphaFoldDB" id="A0AAN6STI3"/>
<evidence type="ECO:0000256" key="3">
    <source>
        <dbReference type="PROSITE-ProRule" id="PRU00023"/>
    </source>
</evidence>
<evidence type="ECO:0000256" key="5">
    <source>
        <dbReference type="SAM" id="SignalP"/>
    </source>
</evidence>
<proteinExistence type="predicted"/>
<dbReference type="InterPro" id="IPR002110">
    <property type="entry name" value="Ankyrin_rpt"/>
</dbReference>
<keyword evidence="5" id="KW-0732">Signal</keyword>
<feature type="region of interest" description="Disordered" evidence="4">
    <location>
        <begin position="116"/>
        <end position="141"/>
    </location>
</feature>